<comment type="caution">
    <text evidence="1">The sequence shown here is derived from an EMBL/GenBank/DDBJ whole genome shotgun (WGS) entry which is preliminary data.</text>
</comment>
<dbReference type="PANTHER" id="PTHR46585">
    <property type="entry name" value="INTEGRASE CORE DOMAIN CONTAINING PROTEIN"/>
    <property type="match status" value="1"/>
</dbReference>
<accession>A0A814NA55</accession>
<organism evidence="1 2">
    <name type="scientific">Brachionus calyciflorus</name>
    <dbReference type="NCBI Taxonomy" id="104777"/>
    <lineage>
        <taxon>Eukaryota</taxon>
        <taxon>Metazoa</taxon>
        <taxon>Spiralia</taxon>
        <taxon>Gnathifera</taxon>
        <taxon>Rotifera</taxon>
        <taxon>Eurotatoria</taxon>
        <taxon>Monogononta</taxon>
        <taxon>Pseudotrocha</taxon>
        <taxon>Ploima</taxon>
        <taxon>Brachionidae</taxon>
        <taxon>Brachionus</taxon>
    </lineage>
</organism>
<dbReference type="PANTHER" id="PTHR46585:SF1">
    <property type="entry name" value="CHROMO DOMAIN-CONTAINING PROTEIN"/>
    <property type="match status" value="1"/>
</dbReference>
<dbReference type="EMBL" id="CAJNOC010006877">
    <property type="protein sequence ID" value="CAF1087719.1"/>
    <property type="molecule type" value="Genomic_DNA"/>
</dbReference>
<evidence type="ECO:0000313" key="1">
    <source>
        <dbReference type="EMBL" id="CAF1087719.1"/>
    </source>
</evidence>
<keyword evidence="2" id="KW-1185">Reference proteome</keyword>
<evidence type="ECO:0000313" key="2">
    <source>
        <dbReference type="Proteomes" id="UP000663879"/>
    </source>
</evidence>
<proteinExistence type="predicted"/>
<sequence length="117" mass="14276">MWRYFSYKKNNVYPDVLQELIDIYNNTYHRTIKTKPILVTPKNEAKVWKIIYGYDKDSGYTPNWTREIFIIDKVLYKNPPAYKIRDLNDEVVKGKFYEQELQKIDKKKKKFIQLNKC</sequence>
<dbReference type="Proteomes" id="UP000663879">
    <property type="component" value="Unassembled WGS sequence"/>
</dbReference>
<reference evidence="1" key="1">
    <citation type="submission" date="2021-02" db="EMBL/GenBank/DDBJ databases">
        <authorList>
            <person name="Nowell W R."/>
        </authorList>
    </citation>
    <scope>NUCLEOTIDE SEQUENCE</scope>
    <source>
        <strain evidence="1">Ploen Becks lab</strain>
    </source>
</reference>
<protein>
    <submittedName>
        <fullName evidence="1">Uncharacterized protein</fullName>
    </submittedName>
</protein>
<name>A0A814NA55_9BILA</name>
<dbReference type="OrthoDB" id="7680611at2759"/>
<dbReference type="AlphaFoldDB" id="A0A814NA55"/>
<gene>
    <name evidence="1" type="ORF">OXX778_LOCUS20508</name>
</gene>